<dbReference type="PANTHER" id="PTHR12338">
    <property type="entry name" value="AUTOTRANSPORTER"/>
    <property type="match status" value="1"/>
</dbReference>
<evidence type="ECO:0000256" key="1">
    <source>
        <dbReference type="SAM" id="MobiDB-lite"/>
    </source>
</evidence>
<reference evidence="4 5" key="1">
    <citation type="submission" date="2020-08" db="EMBL/GenBank/DDBJ databases">
        <title>Genomic Encyclopedia of Type Strains, Phase IV (KMG-IV): sequencing the most valuable type-strain genomes for metagenomic binning, comparative biology and taxonomic classification.</title>
        <authorList>
            <person name="Goeker M."/>
        </authorList>
    </citation>
    <scope>NUCLEOTIDE SEQUENCE [LARGE SCALE GENOMIC DNA]</scope>
    <source>
        <strain evidence="4 5">DSM 12706</strain>
    </source>
</reference>
<organism evidence="4 5">
    <name type="scientific">Rhodopseudomonas rhenobacensis</name>
    <dbReference type="NCBI Taxonomy" id="87461"/>
    <lineage>
        <taxon>Bacteria</taxon>
        <taxon>Pseudomonadati</taxon>
        <taxon>Pseudomonadota</taxon>
        <taxon>Alphaproteobacteria</taxon>
        <taxon>Hyphomicrobiales</taxon>
        <taxon>Nitrobacteraceae</taxon>
        <taxon>Rhodopseudomonas</taxon>
    </lineage>
</organism>
<feature type="region of interest" description="Disordered" evidence="1">
    <location>
        <begin position="3615"/>
        <end position="3662"/>
    </location>
</feature>
<dbReference type="InterPro" id="IPR011050">
    <property type="entry name" value="Pectin_lyase_fold/virulence"/>
</dbReference>
<protein>
    <submittedName>
        <fullName evidence="4">Filamentous hemagglutinin family protein</fullName>
    </submittedName>
</protein>
<proteinExistence type="predicted"/>
<dbReference type="SMART" id="SM00912">
    <property type="entry name" value="Haemagg_act"/>
    <property type="match status" value="1"/>
</dbReference>
<dbReference type="Proteomes" id="UP000542353">
    <property type="component" value="Unassembled WGS sequence"/>
</dbReference>
<sequence length="3679" mass="373029">MGVSAAALLLGFIAGAEARSLGGGGSATTTAATAAAAAAQASAQQSAATASQAMMRASAAVQSLRAAQTAARAAAMAASSAVPNGLTPGGLVMAPGATPSVTDGGAGLWQGANLPTQAVSGGRTQVEIKQTEAKAILTWQSFNVGRDTDLYFNQSAGGDKVANWIALNRVLDPSLAPSRILGRIGAEGQVYVINRNGIIFDGSSQVDVHTLVASSLSLSNAQFMAGINKPLSIPDIYSSGADNSIPTFGDAPTSTTLTDAPVAYATPPGDVVVRAGALIESQVGGKAMLFAPHVVNAGTIWTPGGQAILAAGENVWLADPLITDQSSTLRGLDVAASSPTGFLLQYYALSGEVMGWNKNPVMANVLAAMDARAASVGYSVTNTGVVEAARGNISVVAREINQNGALIASTALNNQDGSIILHAYSQGFFGYGDGQRMFSWSSGTVNLGSASATVVGPDLTDTSSIEQTNIATRYRAGSVDLRGELIDIEAGATVVVPSGTITAVASSLPKFGAVPASSEKVVDGSRIYIGEGALLSVAGLQNVLLSMESNTVTAELRINELRDSVLYIDSWLRGATIYIDKRVKGTFTDGPMAGVQWIQNKDGSYQVGNWVGTPIGDVSAWIGTGTTTLAELSTTGGSITLKSGGDIITRAGSVLDVAGGSVRYASGYVTTTQLLGADGRIYNIGSAMPDQVYVGLAGGFTRDHAHWGIKETWTSILGRGSKSVRFEEGYTDGRNAGGIVIYNGAGLVMEGEIDGHVITGARQATGSSVATAGSLQLGGGSDPERSWLSSNIIVSNDPARLAAGFTVASALSTAFFDTSVEQPYRAKTTYLDADMLSESGIGTFNLFYNKTFEVATGTALELAPGATLNIFQNLSPSATTQTNVSIDGSIRVAGGTIKVTSNNGISIGAHATLDVSGLWFNEFTSGTAAEAPKVNGGSITLDVNENATKVGIVGGVEIAATAVLDVSGGGWLRQVGGKPKLKVGDAGAIKIVSLVTTDLAALDLRGYAAGSGGSISIVMLGDMQVGGTKPADPATIYLPAMLWADRGFRAVNVATDGDVEIPDGATVSQLPVNVDMLGADYASVATGMPITAVGKLRVLDLVDRLTRKSASLTISSPKTITLGSGATLASDVKGSITLTQGEAVNTGAAVIKGSIDAPAGVITINANKLTVAGGARLTARGVAAIVTDPATGLRTGTVLNGGTVSLTGAMALEASVLIDVSGTAGVIDDPQRARGSNATVLLASDGGTISLTGGTSAGSTIDAGLLAKAGGAGASGGTLTLTNGAVLGSAQNSMPTATTTYIGYFKLVGAGGKYSYDPATGAYYANAASGTYNFVGGTAFGTAAAVIDLDPYDEYGTTAYKLPAAMRSAINNLSTLTAASMQIVNGLAADAPAPDGIKPWVQNTAITEKAVVLLNKYFYAAIRSGPSSAYVYTPGTKIKIADIAGASVSVSANAINNGGFGAVNLPGVKLGNGVNLNLPGAALSIGRLTAPSVGASAEINAAYIALGGNVNANTAPAGGTLTLTAELIDVTAGVTRGYGDTKLIAGDIRLVGNDFTPNPLLNVDGTLTLQAAQIYPATQTIATITAADRIVVLPNGTAAAPLSAGGSLTLSAPDIDIYGTVRVPFGSLTLSASHEITLGAEAVVSVSGDGLTVPYGVLLNGDTWALQTSAGGVPVTIAAPPQKKITLDAPSVTMASGSTTDIRGGGDLYASEFVVGSGGSHNILTMAGVYAILPASGSVTAPSSALAVGSRVWLAGGNGLAAGWYTLLPAQYALLPGAMAIQMVAGSSGKSLPKPFTMNDGTVLMSGRLGNALDGSTDALSSNFRVMSGRVVRAYSEYNEATANAFFSSDAFRLTQYRLTGLDVVTPQRPMDGGSVVFKAINQLTLDGQLQSVAADGGRAGLVDIAAAKIAVLGAGQDTSGLAGYLIIDSSRLSGFGAASLLLGGVRTQTATGLAVEVFANSIEVRNDGASALVGPEIILAASDGITIAAGSALRAEGKVFGGSGNLIMKPQVAEVWSDNGTSWDPKDDYMVSPARDYGALIRLSNGDVVAVNRTNADGSSHGNVSIGAGAVLSGGKALLIDATRSATLASSAALSAADITLSGSRIGFGGGSSGLVFDAASLARFNAAQNLTLRSYSSIDFYTAIDFGSAGLKSVTLDATGLVGRSAAATTITGETVVLRNTVGAFSEPAVADQGALTLDTNQLVLGSGAKILRGFGAVTLNAAGRVVGQGDGSLDAGSAAIRIVTPLITALNGAGQAVTTTGGLAVVGGVATQVARDAASLGSRWSFTAAAIDFGGRVDALGGRVALTAVGGDVVLGGGASIDVGGFDKTFNDVTATSNAGTISLTSVGGSVRANAGSMLNLAAAAGGGDAGTLSAVASGGGSVDLAGTIDAHASSGKGGAFTLDIGALPDFDGFSQRLEAAGFTRSRQFRIRSGDVVLDGNTVVEDFVLSADAGTVTIIGRIDASAAYGGSIAIAGGNGLVMTSSANLMARSTTALGSGRVTLEASGGALDISGGVIDVSGGERGRVRFRALQNSTHDGVAVSNLQVDISGARAAVLEAVAVYDSADGRVETPWAGAVTDAASFMAAAPGIAATISSGIAVMAGIEIRSAGDLTLNASLDLASTFSGHQGGLTLRAAGNLNILGNISDGFSDATKTGALLAQQSWDLRLVAGADLSSANSLAVTPIAGLASNSGSLVIGDASNGYLVRTGTGDLAARAGRDIRLANYQSVIYTAGKQDTTVYADFSTGSTGAVYGIQGGNLGIAAGGSISSTLPTDTTDNMLFTNWLKKAGMVNNAFVFTGQQSTWWIDYSGFTQGVGALGGGNVNVQAGGDLDNLLVALATTGRVHGGTVTADDKVLQVDNGGAMTVVAGGAVKAGSYYIARGAATIDAGTFENGRQVTSTVTGGNAPVITTYDIAPMLALGDATLNVRTAGDLRLQTVLDPLLAYDPHAGIYNQTYLLGITGNSQLNLTSVGGNVTLVNQARYLSQDVETASFWHAIQQTTVQFANQYAGNLYPALTHITALNGSVSNLGQLSTLPAARSELTILAAQDIDLGNILMARATPDMLPSPFHPISGSGSALQYYDLSESSTDKFLALLENPTPGAYVTASNEFDRYLRSVGNPGILPNAGDYEPSRIYALNGSVRSGKLISNEQTWISAGVDIRNVGMNLRNLHGTDVSWLNAGNDVIQRYLGITFPPFITIQGPGDLLVTAGRDIYADELRIISTGNRTYINGSGVDTAVKGLSSYGSSIELLAGLHGQQPDYAAVEAAYVDPSKIGTMPSYLTVMINGELWPLYLTEKFEVKDGVIVKQLRFGLASFIYDTTGRVFESQADLWAAYQALPVLTQQRFLRQVYMQELREAGRDHNNGSITGGYQRGYDAVAALFPGDAWKGDVQSGNALIRTGFGGDIRVMTPGGGLQVAALNQAVDAGYGLVTLGYGRIEIFADQDVVVNRSRILTFTGGDIIIWSTLGDIDAGKGAKTTRVPSAPLIATDDDGVTRVTERTDISGSGIGTILGVAGVEAGDVDLIAPVGTVDAGDAGIRVAGNFNVAALFVLNTDNIKVGGEIKGVPKAEAPAVSLTLDTKDKAAADAVKDATQQTANDRPSVIIVEVLGYGGGGPGPADDERSRDKDKDKDKDKDDRHGRLQDSNGPAHVVGYGSLTEQQKRLLTEAEKRNL</sequence>
<gene>
    <name evidence="4" type="ORF">HNR60_003044</name>
</gene>
<dbReference type="EMBL" id="JACHIH010000019">
    <property type="protein sequence ID" value="MBB5048281.1"/>
    <property type="molecule type" value="Genomic_DNA"/>
</dbReference>
<dbReference type="InterPro" id="IPR008638">
    <property type="entry name" value="FhaB/CdiA-like_TPS"/>
</dbReference>
<name>A0A7W7Z5B1_9BRAD</name>
<comment type="caution">
    <text evidence="4">The sequence shown here is derived from an EMBL/GenBank/DDBJ whole genome shotgun (WGS) entry which is preliminary data.</text>
</comment>
<keyword evidence="5" id="KW-1185">Reference proteome</keyword>
<evidence type="ECO:0000256" key="2">
    <source>
        <dbReference type="SAM" id="SignalP"/>
    </source>
</evidence>
<evidence type="ECO:0000313" key="5">
    <source>
        <dbReference type="Proteomes" id="UP000542353"/>
    </source>
</evidence>
<evidence type="ECO:0000313" key="4">
    <source>
        <dbReference type="EMBL" id="MBB5048281.1"/>
    </source>
</evidence>
<evidence type="ECO:0000259" key="3">
    <source>
        <dbReference type="SMART" id="SM00912"/>
    </source>
</evidence>
<feature type="signal peptide" evidence="2">
    <location>
        <begin position="1"/>
        <end position="18"/>
    </location>
</feature>
<dbReference type="InterPro" id="IPR012334">
    <property type="entry name" value="Pectin_lyas_fold"/>
</dbReference>
<dbReference type="RefSeq" id="WP_184258873.1">
    <property type="nucleotide sequence ID" value="NZ_JACHIH010000019.1"/>
</dbReference>
<dbReference type="InterPro" id="IPR050909">
    <property type="entry name" value="Bact_Autotransporter_VF"/>
</dbReference>
<dbReference type="SUPFAM" id="SSF51126">
    <property type="entry name" value="Pectin lyase-like"/>
    <property type="match status" value="1"/>
</dbReference>
<accession>A0A7W7Z5B1</accession>
<dbReference type="Pfam" id="PF12545">
    <property type="entry name" value="DUF3739"/>
    <property type="match status" value="1"/>
</dbReference>
<dbReference type="Gene3D" id="2.160.20.10">
    <property type="entry name" value="Single-stranded right-handed beta-helix, Pectin lyase-like"/>
    <property type="match status" value="1"/>
</dbReference>
<dbReference type="InterPro" id="IPR021026">
    <property type="entry name" value="Filamn_hemagglutn_DUF3739"/>
</dbReference>
<feature type="chain" id="PRO_5031333988" evidence="2">
    <location>
        <begin position="19"/>
        <end position="3679"/>
    </location>
</feature>
<feature type="compositionally biased region" description="Basic and acidic residues" evidence="1">
    <location>
        <begin position="3626"/>
        <end position="3648"/>
    </location>
</feature>
<keyword evidence="2" id="KW-0732">Signal</keyword>
<feature type="domain" description="Filamentous haemagglutinin FhaB/tRNA nuclease CdiA-like TPS" evidence="3">
    <location>
        <begin position="105"/>
        <end position="222"/>
    </location>
</feature>
<dbReference type="NCBIfam" id="TIGR01901">
    <property type="entry name" value="adhes_NPXG"/>
    <property type="match status" value="1"/>
</dbReference>
<dbReference type="PANTHER" id="PTHR12338:SF5">
    <property type="entry name" value="ANTIGEN 43-RELATED"/>
    <property type="match status" value="1"/>
</dbReference>